<name>A0A9N9NL91_9GLOM</name>
<organism evidence="1 2">
    <name type="scientific">Dentiscutata erythropus</name>
    <dbReference type="NCBI Taxonomy" id="1348616"/>
    <lineage>
        <taxon>Eukaryota</taxon>
        <taxon>Fungi</taxon>
        <taxon>Fungi incertae sedis</taxon>
        <taxon>Mucoromycota</taxon>
        <taxon>Glomeromycotina</taxon>
        <taxon>Glomeromycetes</taxon>
        <taxon>Diversisporales</taxon>
        <taxon>Gigasporaceae</taxon>
        <taxon>Dentiscutata</taxon>
    </lineage>
</organism>
<sequence>INAVPKLKTTMTTTPTMITMITMTITTPTMITMTITTLITTITMITTTPTTLTMIMTTTTTKNHPTNEVQCQLVHKRAAKSAPHNNKRAAKPAAKHESTKKSFFALCPLFPYTKCTSHYFI</sequence>
<feature type="non-terminal residue" evidence="1">
    <location>
        <position position="121"/>
    </location>
</feature>
<comment type="caution">
    <text evidence="1">The sequence shown here is derived from an EMBL/GenBank/DDBJ whole genome shotgun (WGS) entry which is preliminary data.</text>
</comment>
<gene>
    <name evidence="1" type="ORF">DERYTH_LOCUS16034</name>
</gene>
<dbReference type="Proteomes" id="UP000789405">
    <property type="component" value="Unassembled WGS sequence"/>
</dbReference>
<dbReference type="AlphaFoldDB" id="A0A9N9NL91"/>
<keyword evidence="2" id="KW-1185">Reference proteome</keyword>
<evidence type="ECO:0000313" key="1">
    <source>
        <dbReference type="EMBL" id="CAG8741362.1"/>
    </source>
</evidence>
<dbReference type="EMBL" id="CAJVPY010013578">
    <property type="protein sequence ID" value="CAG8741362.1"/>
    <property type="molecule type" value="Genomic_DNA"/>
</dbReference>
<proteinExistence type="predicted"/>
<accession>A0A9N9NL91</accession>
<reference evidence="1" key="1">
    <citation type="submission" date="2021-06" db="EMBL/GenBank/DDBJ databases">
        <authorList>
            <person name="Kallberg Y."/>
            <person name="Tangrot J."/>
            <person name="Rosling A."/>
        </authorList>
    </citation>
    <scope>NUCLEOTIDE SEQUENCE</scope>
    <source>
        <strain evidence="1">MA453B</strain>
    </source>
</reference>
<protein>
    <submittedName>
        <fullName evidence="1">5961_t:CDS:1</fullName>
    </submittedName>
</protein>
<evidence type="ECO:0000313" key="2">
    <source>
        <dbReference type="Proteomes" id="UP000789405"/>
    </source>
</evidence>